<gene>
    <name evidence="2" type="ORF">DWY99_04160</name>
</gene>
<evidence type="ECO:0000313" key="3">
    <source>
        <dbReference type="Proteomes" id="UP000284751"/>
    </source>
</evidence>
<dbReference type="EMBL" id="QRTC01000010">
    <property type="protein sequence ID" value="RGQ42757.1"/>
    <property type="molecule type" value="Genomic_DNA"/>
</dbReference>
<dbReference type="Proteomes" id="UP000284751">
    <property type="component" value="Unassembled WGS sequence"/>
</dbReference>
<dbReference type="InterPro" id="IPR036425">
    <property type="entry name" value="MoaB/Mog-like_dom_sf"/>
</dbReference>
<evidence type="ECO:0000256" key="1">
    <source>
        <dbReference type="SAM" id="MobiDB-lite"/>
    </source>
</evidence>
<sequence>MKCELIFYLAGRTSQLEDLLEDLLAGLGVIIAEVTAATSPEELAAALEKGVSRRNLLLVVGGLSRPDERNAARQAAKLLSQPLSSVNPPVFRNGVSLTANHGRPEGFFLESGRQSLLLLPDDPGAVEALFDRQVTELLQKSTAFPWRASSLNRKRTRSGGPGSFRRKSSGVRRRREPQPGRPQRQPLARRRESFRQKREKTAKRPCRPFYFC</sequence>
<proteinExistence type="predicted"/>
<accession>A0A412AYQ9</accession>
<name>A0A412AYQ9_9FIRM</name>
<feature type="compositionally biased region" description="Basic residues" evidence="1">
    <location>
        <begin position="164"/>
        <end position="175"/>
    </location>
</feature>
<feature type="region of interest" description="Disordered" evidence="1">
    <location>
        <begin position="148"/>
        <end position="204"/>
    </location>
</feature>
<evidence type="ECO:0000313" key="2">
    <source>
        <dbReference type="EMBL" id="RGQ42757.1"/>
    </source>
</evidence>
<organism evidence="2 3">
    <name type="scientific">[Clostridium] leptum</name>
    <dbReference type="NCBI Taxonomy" id="1535"/>
    <lineage>
        <taxon>Bacteria</taxon>
        <taxon>Bacillati</taxon>
        <taxon>Bacillota</taxon>
        <taxon>Clostridia</taxon>
        <taxon>Eubacteriales</taxon>
        <taxon>Oscillospiraceae</taxon>
        <taxon>Oscillospiraceae incertae sedis</taxon>
    </lineage>
</organism>
<reference evidence="2 3" key="1">
    <citation type="submission" date="2018-08" db="EMBL/GenBank/DDBJ databases">
        <title>A genome reference for cultivated species of the human gut microbiota.</title>
        <authorList>
            <person name="Zou Y."/>
            <person name="Xue W."/>
            <person name="Luo G."/>
        </authorList>
    </citation>
    <scope>NUCLEOTIDE SEQUENCE [LARGE SCALE GENOMIC DNA]</scope>
    <source>
        <strain evidence="2 3">AF28-26</strain>
    </source>
</reference>
<comment type="caution">
    <text evidence="2">The sequence shown here is derived from an EMBL/GenBank/DDBJ whole genome shotgun (WGS) entry which is preliminary data.</text>
</comment>
<protein>
    <recommendedName>
        <fullName evidence="4">MoaB/Mog domain-containing protein</fullName>
    </recommendedName>
</protein>
<dbReference type="Gene3D" id="3.40.980.10">
    <property type="entry name" value="MoaB/Mog-like domain"/>
    <property type="match status" value="1"/>
</dbReference>
<evidence type="ECO:0008006" key="4">
    <source>
        <dbReference type="Google" id="ProtNLM"/>
    </source>
</evidence>
<dbReference type="AlphaFoldDB" id="A0A412AYQ9"/>